<dbReference type="EMBL" id="ACFH01000004">
    <property type="protein sequence ID" value="EEH67051.1"/>
    <property type="molecule type" value="Genomic_DNA"/>
</dbReference>
<keyword evidence="2" id="KW-1185">Reference proteome</keyword>
<evidence type="ECO:0000313" key="2">
    <source>
        <dbReference type="Proteomes" id="UP000004778"/>
    </source>
</evidence>
<dbReference type="RefSeq" id="WP_006549342.1">
    <property type="nucleotide sequence ID" value="NZ_DS999576.1"/>
</dbReference>
<dbReference type="HOGENOM" id="CLU_1665695_0_0_11"/>
<accession>C0W2E8</accession>
<sequence length="158" mass="17321">MRRGEPVEIDFRAVYAREAKCLEEALRAYQAATVDTLPRDGEPTPLPAWATRLESLDRQALAEVNATLAMGERTGYLSGWQDGARTEGATQRRLGRVEGRCELAGELVDASSIYLTEHARALASDLAATTSFADLCERRGERERASRARAVLAERGIA</sequence>
<comment type="caution">
    <text evidence="1">The sequence shown here is derived from an EMBL/GenBank/DDBJ whole genome shotgun (WGS) entry which is preliminary data.</text>
</comment>
<dbReference type="AlphaFoldDB" id="C0W2E8"/>
<protein>
    <submittedName>
        <fullName evidence="1">Uncharacterized protein</fullName>
    </submittedName>
</protein>
<gene>
    <name evidence="1" type="ORF">HMPREF0058_0042</name>
</gene>
<evidence type="ECO:0000313" key="1">
    <source>
        <dbReference type="EMBL" id="EEH67051.1"/>
    </source>
</evidence>
<name>C0W2E8_9ACTO</name>
<dbReference type="Proteomes" id="UP000004778">
    <property type="component" value="Unassembled WGS sequence"/>
</dbReference>
<proteinExistence type="predicted"/>
<organism evidence="1 2">
    <name type="scientific">Actinomyces urogenitalis DSM 15434</name>
    <dbReference type="NCBI Taxonomy" id="525246"/>
    <lineage>
        <taxon>Bacteria</taxon>
        <taxon>Bacillati</taxon>
        <taxon>Actinomycetota</taxon>
        <taxon>Actinomycetes</taxon>
        <taxon>Actinomycetales</taxon>
        <taxon>Actinomycetaceae</taxon>
        <taxon>Actinomyces</taxon>
    </lineage>
</organism>
<reference evidence="1 2" key="1">
    <citation type="submission" date="2009-01" db="EMBL/GenBank/DDBJ databases">
        <authorList>
            <person name="Qin X."/>
            <person name="Bachman B."/>
            <person name="Battles P."/>
            <person name="Bell A."/>
            <person name="Bess C."/>
            <person name="Bickham C."/>
            <person name="Chaboub L."/>
            <person name="Chen D."/>
            <person name="Coyle M."/>
            <person name="Deiros D.R."/>
            <person name="Dinh H."/>
            <person name="Forbes L."/>
            <person name="Fowler G."/>
            <person name="Francisco L."/>
            <person name="Fu Q."/>
            <person name="Gubbala S."/>
            <person name="Hale W."/>
            <person name="Han Y."/>
            <person name="Hemphill L."/>
            <person name="Highlander S.K."/>
            <person name="Hirani K."/>
            <person name="Hogues M."/>
            <person name="Jackson L."/>
            <person name="Jakkamsetti A."/>
            <person name="Javaid M."/>
            <person name="Jiang H."/>
            <person name="Korchina V."/>
            <person name="Kovar C."/>
            <person name="Lara F."/>
            <person name="Lee S."/>
            <person name="Mata R."/>
            <person name="Mathew T."/>
            <person name="Moen C."/>
            <person name="Morales K."/>
            <person name="Munidasa M."/>
            <person name="Nazareth L."/>
            <person name="Ngo R."/>
            <person name="Nguyen L."/>
            <person name="Okwuonu G."/>
            <person name="Ongeri F."/>
            <person name="Patil S."/>
            <person name="Petrosino J."/>
            <person name="Pham C."/>
            <person name="Pham P."/>
            <person name="Pu L.-L."/>
            <person name="Puazo M."/>
            <person name="Raj R."/>
            <person name="Reid J."/>
            <person name="Rouhana J."/>
            <person name="Saada N."/>
            <person name="Shang Y."/>
            <person name="Simmons D."/>
            <person name="Thornton R."/>
            <person name="Warren J."/>
            <person name="Weissenberger G."/>
            <person name="Zhang J."/>
            <person name="Zhang L."/>
            <person name="Zhou C."/>
            <person name="Zhu D."/>
            <person name="Muzny D."/>
            <person name="Worley K."/>
            <person name="Gibbs R."/>
        </authorList>
    </citation>
    <scope>NUCLEOTIDE SEQUENCE [LARGE SCALE GENOMIC DNA]</scope>
    <source>
        <strain evidence="1 2">DSM 15434</strain>
    </source>
</reference>